<dbReference type="VEuPathDB" id="TrichDB:TVAGG3_0862360"/>
<dbReference type="Pfam" id="PF11929">
    <property type="entry name" value="DUF3447"/>
    <property type="match status" value="1"/>
</dbReference>
<name>A2E4N6_TRIV3</name>
<dbReference type="PANTHER" id="PTHR24159">
    <property type="match status" value="1"/>
</dbReference>
<dbReference type="PANTHER" id="PTHR24159:SF5">
    <property type="entry name" value="ANK_REP_REGION DOMAIN-CONTAINING PROTEIN"/>
    <property type="match status" value="1"/>
</dbReference>
<evidence type="ECO:0000259" key="1">
    <source>
        <dbReference type="Pfam" id="PF11929"/>
    </source>
</evidence>
<dbReference type="InterPro" id="IPR036770">
    <property type="entry name" value="Ankyrin_rpt-contain_sf"/>
</dbReference>
<dbReference type="SMR" id="A2E4N6"/>
<proteinExistence type="predicted"/>
<evidence type="ECO:0000313" key="3">
    <source>
        <dbReference type="Proteomes" id="UP000001542"/>
    </source>
</evidence>
<dbReference type="InParanoid" id="A2E4N6"/>
<organism evidence="2 3">
    <name type="scientific">Trichomonas vaginalis (strain ATCC PRA-98 / G3)</name>
    <dbReference type="NCBI Taxonomy" id="412133"/>
    <lineage>
        <taxon>Eukaryota</taxon>
        <taxon>Metamonada</taxon>
        <taxon>Parabasalia</taxon>
        <taxon>Trichomonadida</taxon>
        <taxon>Trichomonadidae</taxon>
        <taxon>Trichomonas</taxon>
    </lineage>
</organism>
<dbReference type="KEGG" id="tva:4770307"/>
<dbReference type="EMBL" id="DS113303">
    <property type="protein sequence ID" value="EAY12346.1"/>
    <property type="molecule type" value="Genomic_DNA"/>
</dbReference>
<dbReference type="Proteomes" id="UP000001542">
    <property type="component" value="Unassembled WGS sequence"/>
</dbReference>
<dbReference type="AlphaFoldDB" id="A2E4N6"/>
<accession>A2E4N6</accession>
<evidence type="ECO:0000313" key="2">
    <source>
        <dbReference type="EMBL" id="EAY12346.1"/>
    </source>
</evidence>
<dbReference type="InterPro" id="IPR020683">
    <property type="entry name" value="DUF3447"/>
</dbReference>
<dbReference type="VEuPathDB" id="TrichDB:TVAG_245780"/>
<reference evidence="2" key="2">
    <citation type="journal article" date="2007" name="Science">
        <title>Draft genome sequence of the sexually transmitted pathogen Trichomonas vaginalis.</title>
        <authorList>
            <person name="Carlton J.M."/>
            <person name="Hirt R.P."/>
            <person name="Silva J.C."/>
            <person name="Delcher A.L."/>
            <person name="Schatz M."/>
            <person name="Zhao Q."/>
            <person name="Wortman J.R."/>
            <person name="Bidwell S.L."/>
            <person name="Alsmark U.C.M."/>
            <person name="Besteiro S."/>
            <person name="Sicheritz-Ponten T."/>
            <person name="Noel C.J."/>
            <person name="Dacks J.B."/>
            <person name="Foster P.G."/>
            <person name="Simillion C."/>
            <person name="Van de Peer Y."/>
            <person name="Miranda-Saavedra D."/>
            <person name="Barton G.J."/>
            <person name="Westrop G.D."/>
            <person name="Mueller S."/>
            <person name="Dessi D."/>
            <person name="Fiori P.L."/>
            <person name="Ren Q."/>
            <person name="Paulsen I."/>
            <person name="Zhang H."/>
            <person name="Bastida-Corcuera F.D."/>
            <person name="Simoes-Barbosa A."/>
            <person name="Brown M.T."/>
            <person name="Hayes R.D."/>
            <person name="Mukherjee M."/>
            <person name="Okumura C.Y."/>
            <person name="Schneider R."/>
            <person name="Smith A.J."/>
            <person name="Vanacova S."/>
            <person name="Villalvazo M."/>
            <person name="Haas B.J."/>
            <person name="Pertea M."/>
            <person name="Feldblyum T.V."/>
            <person name="Utterback T.R."/>
            <person name="Shu C.L."/>
            <person name="Osoegawa K."/>
            <person name="de Jong P.J."/>
            <person name="Hrdy I."/>
            <person name="Horvathova L."/>
            <person name="Zubacova Z."/>
            <person name="Dolezal P."/>
            <person name="Malik S.B."/>
            <person name="Logsdon J.M. Jr."/>
            <person name="Henze K."/>
            <person name="Gupta A."/>
            <person name="Wang C.C."/>
            <person name="Dunne R.L."/>
            <person name="Upcroft J.A."/>
            <person name="Upcroft P."/>
            <person name="White O."/>
            <person name="Salzberg S.L."/>
            <person name="Tang P."/>
            <person name="Chiu C.-H."/>
            <person name="Lee Y.-S."/>
            <person name="Embley T.M."/>
            <person name="Coombs G.H."/>
            <person name="Mottram J.C."/>
            <person name="Tachezy J."/>
            <person name="Fraser-Liggett C.M."/>
            <person name="Johnson P.J."/>
        </authorList>
    </citation>
    <scope>NUCLEOTIDE SEQUENCE [LARGE SCALE GENOMIC DNA]</scope>
    <source>
        <strain evidence="2">G3</strain>
    </source>
</reference>
<feature type="domain" description="DUF3447" evidence="1">
    <location>
        <begin position="253"/>
        <end position="322"/>
    </location>
</feature>
<keyword evidence="3" id="KW-1185">Reference proteome</keyword>
<gene>
    <name evidence="2" type="ORF">TVAG_245780</name>
</gene>
<sequence>MFQDIHCLEDIPVPNSLQPTVFIQNALVRLSSDECIEKFCSNIINNDNYKDPRIMAKLAQEIVTLSQIRHNRFDIIVKLCKKLFSDIDFYMNLRNRILERIFIESSYYLLLLLYRANLYDQSEILDQIYLYQRCDFAIYFAPEFGLLEITSFRPPRWVRKILKHIDVFRANDWELLKEYREIGWMPGSIYATVKSDDIEKLITFMQNYDFNLNYYIEASKFESFRIPRVTTFISFAAIFGAIKCFKLFYNLGAEITQSVMQCAIAGGCYEIIRICSREILANFDAAIEYRRHDVMDWLLQNMICNVNSTICLDWNNILAALYVSDSNEKNELIVNGLSEISKGLAISLSDIFISSSIPT</sequence>
<protein>
    <recommendedName>
        <fullName evidence="1">DUF3447 domain-containing protein</fullName>
    </recommendedName>
</protein>
<dbReference type="RefSeq" id="XP_001324569.1">
    <property type="nucleotide sequence ID" value="XM_001324534.1"/>
</dbReference>
<dbReference type="SUPFAM" id="SSF48403">
    <property type="entry name" value="Ankyrin repeat"/>
    <property type="match status" value="1"/>
</dbReference>
<reference evidence="2" key="1">
    <citation type="submission" date="2006-10" db="EMBL/GenBank/DDBJ databases">
        <authorList>
            <person name="Amadeo P."/>
            <person name="Zhao Q."/>
            <person name="Wortman J."/>
            <person name="Fraser-Liggett C."/>
            <person name="Carlton J."/>
        </authorList>
    </citation>
    <scope>NUCLEOTIDE SEQUENCE</scope>
    <source>
        <strain evidence="2">G3</strain>
    </source>
</reference>